<feature type="region of interest" description="Disordered" evidence="1">
    <location>
        <begin position="494"/>
        <end position="538"/>
    </location>
</feature>
<dbReference type="AlphaFoldDB" id="A0A2S6CG52"/>
<feature type="region of interest" description="Disordered" evidence="1">
    <location>
        <begin position="432"/>
        <end position="469"/>
    </location>
</feature>
<dbReference type="EMBL" id="PNEN01000450">
    <property type="protein sequence ID" value="PPJ58698.1"/>
    <property type="molecule type" value="Genomic_DNA"/>
</dbReference>
<evidence type="ECO:0000313" key="2">
    <source>
        <dbReference type="EMBL" id="PPJ58698.1"/>
    </source>
</evidence>
<feature type="compositionally biased region" description="Acidic residues" evidence="1">
    <location>
        <begin position="648"/>
        <end position="658"/>
    </location>
</feature>
<feature type="compositionally biased region" description="Acidic residues" evidence="1">
    <location>
        <begin position="435"/>
        <end position="451"/>
    </location>
</feature>
<sequence length="800" mass="87092">MATFASLTMPPMEEAMEMSSPAPGQQYDGDIDLVFDDHPAETVTHDDDHMSEDGDMMRPGTAATDDLMADVEHPNVTSVPTIIEEEMQHSDDATQPAEEQMDDEELIDYEDDEMYVGNSAEGQPGEDAQIEAQAQSAATVASTVAAEESVPALLEPSVEHEPAVKEIAQVSEDAAAETVPEPQTEHTETVSASAEDTNTSQTEVVHNDFVQQAGSVGQGATEADATYPVVPETAETGEDTQSPQQQELEATVEEESLKQEADDLAIKPAPLLPGTIDVSSTLVPEGPPTPTDWTLHAISVQYRDHMWPLFKSRSQPDGLLKDDNLLNVSLSDLISELRGRLAMKLDEDDSITESRELVLNFEIFGLMVAESSVHASAASLNDVLSVYLKLHDNVGIPEHDAPPLLITLTTQLNFSNSIATLKHLAATGAGLPVVENEEEENEYAEEAEDTEAEIHQVQPEASTREDVDDHFEDQDYQQLPEDQVGEGEYNQEYDYQEEEPANDGEETEYNETHEQEADEYDDAYQPSAEEYLEAGGAAAEDAVKSDLRATDYEGAVDPESHTSSAAVSAAAAHDTTGEYIDDQLDFDNDDLTTYLSELYENPGDDDTSPPLNQDSTEIAEEAADANGLLGEAEDQGVVASDPYALQFENEDFSYEGDEQYGGSDADAQNNPDEYDEQEGAVTTTAAAELGHDDAALLISNSNGELHHGEEEQDFDPAFDLLDDDGNEPFDHDEESAEAVPPVQPLEHDEDDIGFDLDDDEDAPITPTTLTPRQGKRSLDEAADEDHIDFDEPELKKARAD</sequence>
<feature type="compositionally biased region" description="Low complexity" evidence="1">
    <location>
        <begin position="9"/>
        <end position="23"/>
    </location>
</feature>
<feature type="compositionally biased region" description="Acidic residues" evidence="1">
    <location>
        <begin position="710"/>
        <end position="736"/>
    </location>
</feature>
<comment type="caution">
    <text evidence="2">The sequence shown here is derived from an EMBL/GenBank/DDBJ whole genome shotgun (WGS) entry which is preliminary data.</text>
</comment>
<feature type="compositionally biased region" description="Acidic residues" evidence="1">
    <location>
        <begin position="494"/>
        <end position="509"/>
    </location>
</feature>
<gene>
    <name evidence="2" type="ORF">CBER1_04007</name>
</gene>
<protein>
    <submittedName>
        <fullName evidence="2">Uncharacterized protein</fullName>
    </submittedName>
</protein>
<organism evidence="2 3">
    <name type="scientific">Cercospora berteroae</name>
    <dbReference type="NCBI Taxonomy" id="357750"/>
    <lineage>
        <taxon>Eukaryota</taxon>
        <taxon>Fungi</taxon>
        <taxon>Dikarya</taxon>
        <taxon>Ascomycota</taxon>
        <taxon>Pezizomycotina</taxon>
        <taxon>Dothideomycetes</taxon>
        <taxon>Dothideomycetidae</taxon>
        <taxon>Mycosphaerellales</taxon>
        <taxon>Mycosphaerellaceae</taxon>
        <taxon>Cercospora</taxon>
    </lineage>
</organism>
<feature type="compositionally biased region" description="Acidic residues" evidence="1">
    <location>
        <begin position="780"/>
        <end position="791"/>
    </location>
</feature>
<name>A0A2S6CG52_9PEZI</name>
<reference evidence="3" key="1">
    <citation type="journal article" date="2017" name="bioRxiv">
        <title>Conservation of a gene cluster reveals novel cercosporin biosynthetic mechanisms and extends production to the genus Colletotrichum.</title>
        <authorList>
            <person name="de Jonge R."/>
            <person name="Ebert M.K."/>
            <person name="Huitt-Roehl C.R."/>
            <person name="Pal P."/>
            <person name="Suttle J.C."/>
            <person name="Spanner R.E."/>
            <person name="Neubauer J.D."/>
            <person name="Jurick W.M.II."/>
            <person name="Stott K.A."/>
            <person name="Secor G.A."/>
            <person name="Thomma B.P.H.J."/>
            <person name="Van de Peer Y."/>
            <person name="Townsend C.A."/>
            <person name="Bolton M.D."/>
        </authorList>
    </citation>
    <scope>NUCLEOTIDE SEQUENCE [LARGE SCALE GENOMIC DNA]</scope>
    <source>
        <strain evidence="3">CBS538.71</strain>
    </source>
</reference>
<evidence type="ECO:0000256" key="1">
    <source>
        <dbReference type="SAM" id="MobiDB-lite"/>
    </source>
</evidence>
<feature type="compositionally biased region" description="Polar residues" evidence="1">
    <location>
        <begin position="189"/>
        <end position="200"/>
    </location>
</feature>
<feature type="region of interest" description="Disordered" evidence="1">
    <location>
        <begin position="154"/>
        <end position="200"/>
    </location>
</feature>
<dbReference type="OrthoDB" id="5339076at2759"/>
<feature type="compositionally biased region" description="Acidic residues" evidence="1">
    <location>
        <begin position="747"/>
        <end position="762"/>
    </location>
</feature>
<keyword evidence="3" id="KW-1185">Reference proteome</keyword>
<proteinExistence type="predicted"/>
<dbReference type="Pfam" id="PF10336">
    <property type="entry name" value="DUF2420"/>
    <property type="match status" value="1"/>
</dbReference>
<evidence type="ECO:0000313" key="3">
    <source>
        <dbReference type="Proteomes" id="UP000237631"/>
    </source>
</evidence>
<feature type="region of interest" description="Disordered" evidence="1">
    <location>
        <begin position="116"/>
        <end position="135"/>
    </location>
</feature>
<dbReference type="Proteomes" id="UP000237631">
    <property type="component" value="Unassembled WGS sequence"/>
</dbReference>
<feature type="region of interest" description="Disordered" evidence="1">
    <location>
        <begin position="233"/>
        <end position="260"/>
    </location>
</feature>
<feature type="region of interest" description="Disordered" evidence="1">
    <location>
        <begin position="646"/>
        <end position="800"/>
    </location>
</feature>
<dbReference type="STRING" id="357750.A0A2S6CG52"/>
<feature type="compositionally biased region" description="Polar residues" evidence="1">
    <location>
        <begin position="239"/>
        <end position="248"/>
    </location>
</feature>
<dbReference type="InterPro" id="IPR018822">
    <property type="entry name" value="UPF0646"/>
</dbReference>
<feature type="compositionally biased region" description="Basic and acidic residues" evidence="1">
    <location>
        <begin position="35"/>
        <end position="56"/>
    </location>
</feature>
<feature type="region of interest" description="Disordered" evidence="1">
    <location>
        <begin position="1"/>
        <end position="62"/>
    </location>
</feature>
<accession>A0A2S6CG52</accession>